<dbReference type="AlphaFoldDB" id="A0A0K8UV64"/>
<keyword evidence="2" id="KW-0472">Membrane</keyword>
<feature type="transmembrane region" description="Helical" evidence="2">
    <location>
        <begin position="106"/>
        <end position="130"/>
    </location>
</feature>
<keyword evidence="2" id="KW-0812">Transmembrane</keyword>
<accession>A0A0K8UV64</accession>
<reference evidence="3" key="1">
    <citation type="submission" date="2015-06" db="EMBL/GenBank/DDBJ databases">
        <authorList>
            <person name="Hoefler B.C."/>
            <person name="Straight P.D."/>
        </authorList>
    </citation>
    <scope>NUCLEOTIDE SEQUENCE</scope>
</reference>
<dbReference type="OrthoDB" id="289913at2759"/>
<feature type="region of interest" description="Disordered" evidence="1">
    <location>
        <begin position="1"/>
        <end position="20"/>
    </location>
</feature>
<evidence type="ECO:0000313" key="3">
    <source>
        <dbReference type="EMBL" id="JAI30567.1"/>
    </source>
</evidence>
<dbReference type="EMBL" id="GDHF01021747">
    <property type="protein sequence ID" value="JAI30567.1"/>
    <property type="molecule type" value="Transcribed_RNA"/>
</dbReference>
<keyword evidence="2" id="KW-1133">Transmembrane helix</keyword>
<proteinExistence type="predicted"/>
<feature type="region of interest" description="Disordered" evidence="1">
    <location>
        <begin position="63"/>
        <end position="88"/>
    </location>
</feature>
<protein>
    <submittedName>
        <fullName evidence="3">Uncharacterized protein</fullName>
    </submittedName>
</protein>
<gene>
    <name evidence="3" type="ORF">c0_g1_i2</name>
</gene>
<organism evidence="3">
    <name type="scientific">Bactrocera latifrons</name>
    <name type="common">Malaysian fruit fly</name>
    <name type="synonym">Chaetodacus latifrons</name>
    <dbReference type="NCBI Taxonomy" id="174628"/>
    <lineage>
        <taxon>Eukaryota</taxon>
        <taxon>Metazoa</taxon>
        <taxon>Ecdysozoa</taxon>
        <taxon>Arthropoda</taxon>
        <taxon>Hexapoda</taxon>
        <taxon>Insecta</taxon>
        <taxon>Pterygota</taxon>
        <taxon>Neoptera</taxon>
        <taxon>Endopterygota</taxon>
        <taxon>Diptera</taxon>
        <taxon>Brachycera</taxon>
        <taxon>Muscomorpha</taxon>
        <taxon>Tephritoidea</taxon>
        <taxon>Tephritidae</taxon>
        <taxon>Bactrocera</taxon>
        <taxon>Bactrocera</taxon>
    </lineage>
</organism>
<name>A0A0K8UV64_BACLA</name>
<evidence type="ECO:0000256" key="2">
    <source>
        <dbReference type="SAM" id="Phobius"/>
    </source>
</evidence>
<evidence type="ECO:0000256" key="1">
    <source>
        <dbReference type="SAM" id="MobiDB-lite"/>
    </source>
</evidence>
<sequence length="131" mass="13564">MNELKAPSLQSLLESDRGSSDSLLAESLLDVDDLDDVEYSIPPSGELPTLESALSEFEADSDIGSELGVPAPAPTPTPSLAEEGGVRNGGAGGGGSIMRYAMMYGVSAQIASAAVNITNVLCSFLIYLSFY</sequence>